<reference evidence="1 2" key="1">
    <citation type="submission" date="2024-01" db="EMBL/GenBank/DDBJ databases">
        <title>The complete chloroplast genome sequence of Lithospermum erythrorhizon: insights into the phylogenetic relationship among Boraginaceae species and the maternal lineages of purple gromwells.</title>
        <authorList>
            <person name="Okada T."/>
            <person name="Watanabe K."/>
        </authorList>
    </citation>
    <scope>NUCLEOTIDE SEQUENCE [LARGE SCALE GENOMIC DNA]</scope>
</reference>
<name>A0AAV3PT79_LITER</name>
<dbReference type="Proteomes" id="UP001454036">
    <property type="component" value="Unassembled WGS sequence"/>
</dbReference>
<accession>A0AAV3PT79</accession>
<dbReference type="AlphaFoldDB" id="A0AAV3PT79"/>
<evidence type="ECO:0000313" key="2">
    <source>
        <dbReference type="Proteomes" id="UP001454036"/>
    </source>
</evidence>
<comment type="caution">
    <text evidence="1">The sequence shown here is derived from an EMBL/GenBank/DDBJ whole genome shotgun (WGS) entry which is preliminary data.</text>
</comment>
<dbReference type="EMBL" id="BAABME010002277">
    <property type="protein sequence ID" value="GAA0153906.1"/>
    <property type="molecule type" value="Genomic_DNA"/>
</dbReference>
<protein>
    <submittedName>
        <fullName evidence="1">Uncharacterized protein</fullName>
    </submittedName>
</protein>
<organism evidence="1 2">
    <name type="scientific">Lithospermum erythrorhizon</name>
    <name type="common">Purple gromwell</name>
    <name type="synonym">Lithospermum officinale var. erythrorhizon</name>
    <dbReference type="NCBI Taxonomy" id="34254"/>
    <lineage>
        <taxon>Eukaryota</taxon>
        <taxon>Viridiplantae</taxon>
        <taxon>Streptophyta</taxon>
        <taxon>Embryophyta</taxon>
        <taxon>Tracheophyta</taxon>
        <taxon>Spermatophyta</taxon>
        <taxon>Magnoliopsida</taxon>
        <taxon>eudicotyledons</taxon>
        <taxon>Gunneridae</taxon>
        <taxon>Pentapetalae</taxon>
        <taxon>asterids</taxon>
        <taxon>lamiids</taxon>
        <taxon>Boraginales</taxon>
        <taxon>Boraginaceae</taxon>
        <taxon>Boraginoideae</taxon>
        <taxon>Lithospermeae</taxon>
        <taxon>Lithospermum</taxon>
    </lineage>
</organism>
<dbReference type="PANTHER" id="PTHR36795">
    <property type="entry name" value="OS01G0938400 PROTEIN"/>
    <property type="match status" value="1"/>
</dbReference>
<sequence length="134" mass="15489">MASPNRKLSYQKLKSEASFDESDDELYNLREKVIGKVGRGSSRFRRFHIRKKLKIKIPCFKRLFSRKVKMVTFAWRKVLKRLKESQSHFGDLFAGNYLFTQVIPTPLKAFSQKSLKGVEDFSGLSSRNSVPIVG</sequence>
<gene>
    <name evidence="1" type="ORF">LIER_12033</name>
</gene>
<dbReference type="PANTHER" id="PTHR36795:SF2">
    <property type="entry name" value="OS01G0938400 PROTEIN"/>
    <property type="match status" value="1"/>
</dbReference>
<proteinExistence type="predicted"/>
<keyword evidence="2" id="KW-1185">Reference proteome</keyword>
<evidence type="ECO:0000313" key="1">
    <source>
        <dbReference type="EMBL" id="GAA0153906.1"/>
    </source>
</evidence>